<protein>
    <submittedName>
        <fullName evidence="2">Secreted protein</fullName>
    </submittedName>
</protein>
<keyword evidence="1" id="KW-1185">Reference proteome</keyword>
<sequence length="79" mass="8280">MSSQCAHLHPLRLLLTGSSPTATTDRGGSFSPGYGSSSPAAHRIVNWFAVSSCSLLLRDSSQQSSSCLYVSAFCQEAAV</sequence>
<organism evidence="1 2">
    <name type="scientific">Panagrellus redivivus</name>
    <name type="common">Microworm</name>
    <dbReference type="NCBI Taxonomy" id="6233"/>
    <lineage>
        <taxon>Eukaryota</taxon>
        <taxon>Metazoa</taxon>
        <taxon>Ecdysozoa</taxon>
        <taxon>Nematoda</taxon>
        <taxon>Chromadorea</taxon>
        <taxon>Rhabditida</taxon>
        <taxon>Tylenchina</taxon>
        <taxon>Panagrolaimomorpha</taxon>
        <taxon>Panagrolaimoidea</taxon>
        <taxon>Panagrolaimidae</taxon>
        <taxon>Panagrellus</taxon>
    </lineage>
</organism>
<name>A0A7E4UM92_PANRE</name>
<proteinExistence type="predicted"/>
<dbReference type="Proteomes" id="UP000492821">
    <property type="component" value="Unassembled WGS sequence"/>
</dbReference>
<dbReference type="WBParaSite" id="Pan_g10153.t1">
    <property type="protein sequence ID" value="Pan_g10153.t1"/>
    <property type="gene ID" value="Pan_g10153"/>
</dbReference>
<accession>A0A7E4UM92</accession>
<dbReference type="AlphaFoldDB" id="A0A7E4UM92"/>
<reference evidence="2" key="2">
    <citation type="submission" date="2020-10" db="UniProtKB">
        <authorList>
            <consortium name="WormBaseParasite"/>
        </authorList>
    </citation>
    <scope>IDENTIFICATION</scope>
</reference>
<evidence type="ECO:0000313" key="2">
    <source>
        <dbReference type="WBParaSite" id="Pan_g10153.t1"/>
    </source>
</evidence>
<evidence type="ECO:0000313" key="1">
    <source>
        <dbReference type="Proteomes" id="UP000492821"/>
    </source>
</evidence>
<reference evidence="1" key="1">
    <citation type="journal article" date="2013" name="Genetics">
        <title>The draft genome and transcriptome of Panagrellus redivivus are shaped by the harsh demands of a free-living lifestyle.</title>
        <authorList>
            <person name="Srinivasan J."/>
            <person name="Dillman A.R."/>
            <person name="Macchietto M.G."/>
            <person name="Heikkinen L."/>
            <person name="Lakso M."/>
            <person name="Fracchia K.M."/>
            <person name="Antoshechkin I."/>
            <person name="Mortazavi A."/>
            <person name="Wong G."/>
            <person name="Sternberg P.W."/>
        </authorList>
    </citation>
    <scope>NUCLEOTIDE SEQUENCE [LARGE SCALE GENOMIC DNA]</scope>
    <source>
        <strain evidence="1">MT8872</strain>
    </source>
</reference>